<dbReference type="AlphaFoldDB" id="A0A553JWS3"/>
<comment type="caution">
    <text evidence="1">The sequence shown here is derived from an EMBL/GenBank/DDBJ whole genome shotgun (WGS) entry which is preliminary data.</text>
</comment>
<reference evidence="1 2" key="1">
    <citation type="submission" date="2019-07" db="EMBL/GenBank/DDBJ databases">
        <authorList>
            <person name="Zhou L.-Y."/>
        </authorList>
    </citation>
    <scope>NUCLEOTIDE SEQUENCE [LARGE SCALE GENOMIC DNA]</scope>
    <source>
        <strain evidence="1 2">YIM 101269</strain>
    </source>
</reference>
<dbReference type="OrthoDB" id="3729850at2"/>
<evidence type="ECO:0000313" key="1">
    <source>
        <dbReference type="EMBL" id="TRY16873.1"/>
    </source>
</evidence>
<evidence type="ECO:0000313" key="2">
    <source>
        <dbReference type="Proteomes" id="UP000317638"/>
    </source>
</evidence>
<sequence>MKKKTSVAISADQAHIPDALPVFLLVPDEPLRYGWWTRTRDHWAGRQDRLRGTEHMEPLQTASSAWLQRLFAECGNAVAQGRSRTDALVALLDKEQAALAAEERVAADHIGQLASDLAELQGSPLRESLGAGEGFSDDDEVLRRKALERQTALAQLRTAQTQAAERRRTVLQQIDVIVTQKRSHWSVLQERTRQLLEHYQRRASTYARGMSRPSRGITFLAPVLPMPDWAAAELGTGGYTAATPTQLTH</sequence>
<dbReference type="RefSeq" id="WP_143939016.1">
    <property type="nucleotide sequence ID" value="NZ_VKKG01000006.1"/>
</dbReference>
<protein>
    <submittedName>
        <fullName evidence="1">Uncharacterized protein</fullName>
    </submittedName>
</protein>
<dbReference type="Proteomes" id="UP000317638">
    <property type="component" value="Unassembled WGS sequence"/>
</dbReference>
<name>A0A553JWS3_9ACTN</name>
<gene>
    <name evidence="1" type="ORF">FOJ82_13450</name>
</gene>
<organism evidence="1 2">
    <name type="scientific">Tessaracoccus rhinocerotis</name>
    <dbReference type="NCBI Taxonomy" id="1689449"/>
    <lineage>
        <taxon>Bacteria</taxon>
        <taxon>Bacillati</taxon>
        <taxon>Actinomycetota</taxon>
        <taxon>Actinomycetes</taxon>
        <taxon>Propionibacteriales</taxon>
        <taxon>Propionibacteriaceae</taxon>
        <taxon>Tessaracoccus</taxon>
    </lineage>
</organism>
<dbReference type="EMBL" id="VKKG01000006">
    <property type="protein sequence ID" value="TRY16873.1"/>
    <property type="molecule type" value="Genomic_DNA"/>
</dbReference>
<accession>A0A553JWS3</accession>
<proteinExistence type="predicted"/>
<keyword evidence="2" id="KW-1185">Reference proteome</keyword>